<reference evidence="2 3" key="1">
    <citation type="submission" date="2016-10" db="EMBL/GenBank/DDBJ databases">
        <title>The genome sequence of Colletotrichum fioriniae PJ7.</title>
        <authorList>
            <person name="Baroncelli R."/>
        </authorList>
    </citation>
    <scope>NUCLEOTIDE SEQUENCE [LARGE SCALE GENOMIC DNA]</scope>
    <source>
        <strain evidence="2">Col 31</strain>
    </source>
</reference>
<organism evidence="2 3">
    <name type="scientific">Colletotrichum melonis</name>
    <dbReference type="NCBI Taxonomy" id="1209925"/>
    <lineage>
        <taxon>Eukaryota</taxon>
        <taxon>Fungi</taxon>
        <taxon>Dikarya</taxon>
        <taxon>Ascomycota</taxon>
        <taxon>Pezizomycotina</taxon>
        <taxon>Sordariomycetes</taxon>
        <taxon>Hypocreomycetidae</taxon>
        <taxon>Glomerellales</taxon>
        <taxon>Glomerellaceae</taxon>
        <taxon>Colletotrichum</taxon>
        <taxon>Colletotrichum acutatum species complex</taxon>
    </lineage>
</organism>
<name>A0AAI9UV13_9PEZI</name>
<protein>
    <submittedName>
        <fullName evidence="2">Uncharacterized protein</fullName>
    </submittedName>
</protein>
<proteinExistence type="predicted"/>
<keyword evidence="3" id="KW-1185">Reference proteome</keyword>
<dbReference type="AlphaFoldDB" id="A0AAI9UV13"/>
<feature type="region of interest" description="Disordered" evidence="1">
    <location>
        <begin position="16"/>
        <end position="40"/>
    </location>
</feature>
<evidence type="ECO:0000256" key="1">
    <source>
        <dbReference type="SAM" id="MobiDB-lite"/>
    </source>
</evidence>
<dbReference type="Proteomes" id="UP001239795">
    <property type="component" value="Unassembled WGS sequence"/>
</dbReference>
<evidence type="ECO:0000313" key="2">
    <source>
        <dbReference type="EMBL" id="KAK1462611.1"/>
    </source>
</evidence>
<gene>
    <name evidence="2" type="ORF">CMEL01_13722</name>
</gene>
<dbReference type="EMBL" id="MLGG01000008">
    <property type="protein sequence ID" value="KAK1462611.1"/>
    <property type="molecule type" value="Genomic_DNA"/>
</dbReference>
<sequence>MHIIQFASNYAIPADSVPSAISSSQGLSPGARSGEIELEK</sequence>
<evidence type="ECO:0000313" key="3">
    <source>
        <dbReference type="Proteomes" id="UP001239795"/>
    </source>
</evidence>
<accession>A0AAI9UV13</accession>
<comment type="caution">
    <text evidence="2">The sequence shown here is derived from an EMBL/GenBank/DDBJ whole genome shotgun (WGS) entry which is preliminary data.</text>
</comment>